<keyword evidence="7" id="KW-0235">DNA replication</keyword>
<comment type="function">
    <text evidence="9">DNA polymerase III is a complex, multichain enzyme responsible for most of the replicative synthesis in bacteria. This DNA polymerase also exhibits 3' to 5' exonuclease activity. The alpha chain is the DNA polymerase.</text>
</comment>
<dbReference type="InterPro" id="IPR041931">
    <property type="entry name" value="DNA_pol3_alpha_thumb_dom"/>
</dbReference>
<evidence type="ECO:0000256" key="2">
    <source>
        <dbReference type="ARBA" id="ARBA00009496"/>
    </source>
</evidence>
<dbReference type="NCBIfam" id="NF004226">
    <property type="entry name" value="PRK05673.1"/>
    <property type="match status" value="1"/>
</dbReference>
<dbReference type="InterPro" id="IPR004805">
    <property type="entry name" value="DnaE2/DnaE/PolC"/>
</dbReference>
<dbReference type="InterPro" id="IPR029460">
    <property type="entry name" value="DNAPol_HHH"/>
</dbReference>
<dbReference type="Gene3D" id="3.20.20.140">
    <property type="entry name" value="Metal-dependent hydrolases"/>
    <property type="match status" value="1"/>
</dbReference>
<protein>
    <recommendedName>
        <fullName evidence="4">DNA polymerase III subunit alpha</fullName>
        <ecNumber evidence="3">2.7.7.7</ecNumber>
    </recommendedName>
</protein>
<keyword evidence="5" id="KW-0808">Transferase</keyword>
<proteinExistence type="inferred from homology"/>
<dbReference type="NCBIfam" id="NF005298">
    <property type="entry name" value="PRK06826.1"/>
    <property type="match status" value="1"/>
</dbReference>
<dbReference type="Gene3D" id="1.10.10.1600">
    <property type="entry name" value="Bacterial DNA polymerase III alpha subunit, thumb domain"/>
    <property type="match status" value="1"/>
</dbReference>
<dbReference type="EMBL" id="LRFC01000037">
    <property type="protein sequence ID" value="KZE64562.1"/>
    <property type="molecule type" value="Genomic_DNA"/>
</dbReference>
<dbReference type="PANTHER" id="PTHR32294">
    <property type="entry name" value="DNA POLYMERASE III SUBUNIT ALPHA"/>
    <property type="match status" value="1"/>
</dbReference>
<dbReference type="RefSeq" id="WP_066243704.1">
    <property type="nucleotide sequence ID" value="NZ_LRFC01000037.1"/>
</dbReference>
<dbReference type="NCBIfam" id="TIGR00594">
    <property type="entry name" value="polc"/>
    <property type="match status" value="1"/>
</dbReference>
<evidence type="ECO:0000259" key="11">
    <source>
        <dbReference type="SMART" id="SM00481"/>
    </source>
</evidence>
<dbReference type="InterPro" id="IPR040982">
    <property type="entry name" value="DNA_pol3_finger"/>
</dbReference>
<evidence type="ECO:0000256" key="6">
    <source>
        <dbReference type="ARBA" id="ARBA00022695"/>
    </source>
</evidence>
<evidence type="ECO:0000256" key="10">
    <source>
        <dbReference type="ARBA" id="ARBA00049244"/>
    </source>
</evidence>
<dbReference type="SUPFAM" id="SSF89550">
    <property type="entry name" value="PHP domain-like"/>
    <property type="match status" value="1"/>
</dbReference>
<dbReference type="PANTHER" id="PTHR32294:SF0">
    <property type="entry name" value="DNA POLYMERASE III SUBUNIT ALPHA"/>
    <property type="match status" value="1"/>
</dbReference>
<dbReference type="Pfam" id="PF02811">
    <property type="entry name" value="PHP"/>
    <property type="match status" value="1"/>
</dbReference>
<dbReference type="InterPro" id="IPR004365">
    <property type="entry name" value="NA-bd_OB_tRNA"/>
</dbReference>
<evidence type="ECO:0000313" key="13">
    <source>
        <dbReference type="Proteomes" id="UP000076567"/>
    </source>
</evidence>
<evidence type="ECO:0000256" key="3">
    <source>
        <dbReference type="ARBA" id="ARBA00012417"/>
    </source>
</evidence>
<dbReference type="InterPro" id="IPR011708">
    <property type="entry name" value="DNA_pol3_alpha_NTPase_dom"/>
</dbReference>
<dbReference type="Gene3D" id="1.10.150.870">
    <property type="match status" value="1"/>
</dbReference>
<comment type="catalytic activity">
    <reaction evidence="10">
        <text>DNA(n) + a 2'-deoxyribonucleoside 5'-triphosphate = DNA(n+1) + diphosphate</text>
        <dbReference type="Rhea" id="RHEA:22508"/>
        <dbReference type="Rhea" id="RHEA-COMP:17339"/>
        <dbReference type="Rhea" id="RHEA-COMP:17340"/>
        <dbReference type="ChEBI" id="CHEBI:33019"/>
        <dbReference type="ChEBI" id="CHEBI:61560"/>
        <dbReference type="ChEBI" id="CHEBI:173112"/>
        <dbReference type="EC" id="2.7.7.7"/>
    </reaction>
</comment>
<dbReference type="Pfam" id="PF17657">
    <property type="entry name" value="DNA_pol3_finger"/>
    <property type="match status" value="1"/>
</dbReference>
<dbReference type="Pfam" id="PF14579">
    <property type="entry name" value="HHH_6"/>
    <property type="match status" value="1"/>
</dbReference>
<evidence type="ECO:0000256" key="5">
    <source>
        <dbReference type="ARBA" id="ARBA00022679"/>
    </source>
</evidence>
<evidence type="ECO:0000256" key="9">
    <source>
        <dbReference type="ARBA" id="ARBA00025611"/>
    </source>
</evidence>
<dbReference type="GO" id="GO:0003887">
    <property type="term" value="F:DNA-directed DNA polymerase activity"/>
    <property type="evidence" value="ECO:0007669"/>
    <property type="project" value="UniProtKB-KW"/>
</dbReference>
<feature type="domain" description="Polymerase/histidinol phosphatase N-terminal" evidence="11">
    <location>
        <begin position="4"/>
        <end position="71"/>
    </location>
</feature>
<dbReference type="SMART" id="SM00481">
    <property type="entry name" value="POLIIIAc"/>
    <property type="match status" value="1"/>
</dbReference>
<name>A0A163Q4V4_9BACL</name>
<dbReference type="GO" id="GO:0005737">
    <property type="term" value="C:cytoplasm"/>
    <property type="evidence" value="ECO:0007669"/>
    <property type="project" value="UniProtKB-SubCell"/>
</dbReference>
<dbReference type="EC" id="2.7.7.7" evidence="3"/>
<dbReference type="InterPro" id="IPR016195">
    <property type="entry name" value="Pol/histidinol_Pase-like"/>
</dbReference>
<reference evidence="13" key="1">
    <citation type="submission" date="2016-01" db="EMBL/GenBank/DDBJ databases">
        <title>Draft genome of Chromobacterium sp. F49.</title>
        <authorList>
            <person name="Hong K.W."/>
        </authorList>
    </citation>
    <scope>NUCLEOTIDE SEQUENCE [LARGE SCALE GENOMIC DNA]</scope>
    <source>
        <strain evidence="13">P7IIIA</strain>
    </source>
</reference>
<comment type="subcellular location">
    <subcellularLocation>
        <location evidence="1">Cytoplasm</location>
    </subcellularLocation>
</comment>
<evidence type="ECO:0000256" key="4">
    <source>
        <dbReference type="ARBA" id="ARBA00019114"/>
    </source>
</evidence>
<evidence type="ECO:0000256" key="7">
    <source>
        <dbReference type="ARBA" id="ARBA00022705"/>
    </source>
</evidence>
<dbReference type="Pfam" id="PF01336">
    <property type="entry name" value="tRNA_anti-codon"/>
    <property type="match status" value="1"/>
</dbReference>
<dbReference type="CDD" id="cd04485">
    <property type="entry name" value="DnaE_OBF"/>
    <property type="match status" value="1"/>
</dbReference>
<evidence type="ECO:0000256" key="8">
    <source>
        <dbReference type="ARBA" id="ARBA00022932"/>
    </source>
</evidence>
<dbReference type="OrthoDB" id="9803237at2"/>
<comment type="similarity">
    <text evidence="2">Belongs to the DNA polymerase type-C family. DnaE subfamily.</text>
</comment>
<dbReference type="GO" id="GO:0008408">
    <property type="term" value="F:3'-5' exonuclease activity"/>
    <property type="evidence" value="ECO:0007669"/>
    <property type="project" value="InterPro"/>
</dbReference>
<dbReference type="GO" id="GO:0006260">
    <property type="term" value="P:DNA replication"/>
    <property type="evidence" value="ECO:0007669"/>
    <property type="project" value="UniProtKB-KW"/>
</dbReference>
<dbReference type="InterPro" id="IPR003141">
    <property type="entry name" value="Pol/His_phosphatase_N"/>
</dbReference>
<dbReference type="Pfam" id="PF07733">
    <property type="entry name" value="DNA_pol3_alpha"/>
    <property type="match status" value="1"/>
</dbReference>
<keyword evidence="6" id="KW-0548">Nucleotidyltransferase</keyword>
<dbReference type="GO" id="GO:0003676">
    <property type="term" value="F:nucleic acid binding"/>
    <property type="evidence" value="ECO:0007669"/>
    <property type="project" value="InterPro"/>
</dbReference>
<keyword evidence="8" id="KW-0239">DNA-directed DNA polymerase</keyword>
<evidence type="ECO:0000256" key="1">
    <source>
        <dbReference type="ARBA" id="ARBA00004496"/>
    </source>
</evidence>
<evidence type="ECO:0000313" key="12">
    <source>
        <dbReference type="EMBL" id="KZE64562.1"/>
    </source>
</evidence>
<gene>
    <name evidence="12" type="primary">dnaE</name>
    <name evidence="12" type="ORF">AWM68_10480</name>
</gene>
<sequence>MGFVPLHIHSEYSLLESSCRIEELVQSAKELGYSALAITDKSNMYGALKFYTTCLKAGIQPIIGLEAEIGKQHQNTKEKIRSSHKILLYAMNTEGYENLLKLTTLMQTKQEGEVSPLTHKELANHAAGLIVVSSGLEGEIQKYVVNEENREDGKLNRLLEFYKHWFSDRFYLGLEDHNTGFEKTVNMQLQSLSRKFHIPLICMHETYYVKREDANAHDILLCIKQGEKINNRDRYKLPTSEFYLKSQPEMEDLFSHVPEALYETAKLAERCSLKLDLGNIALPKYPVPATRNSFEYLTELCEEGLLERYETITADMKERLSYELTVIKNMNFEDYFLIVWDFMKFAHDEKMITGPGRGSAAGSLVAYVLHITNVDPIHHQLIFERFLNPERVTMPDIDIDFPDNRRDEVLRYVANKYGTDYVAQIITFGTLAARAAIRDAGRVMDFPPSLIDLTAKNIPARPGITLENALKESAGLKQTYTTNADVKKLVEIAMTLEGLPRHASTHAAGVVLSGSPLVQKVPLQNGHDGIPLTQYSMDWLVAAGLLKMDFLGLRNLSLIENILFAIEENENVKIDLNEISFSDAKTFELLAKGDTTGVFQLESDGMRKVLQQLKPTEFEDIVAVNALYRPGPMQNIPDYIAGKHGQKTVEYMHPDLEPILKATYGVIVYQEQIMQIATKAAGFTLGEADLLRRAVGKKKREILLRERQHFVAGCLKQGYDEKSADALYDLIVRFADYGFPRSHAVAYSVIAYQLAYLKANYPSYFMAALLSSVIGNHDKVYQYIKESEQKGIPVLPPSIKKGSAVFTSEGSAVAFGLLAITNVGLQAVRTLLEENHKEPFQDLFDICARCPQKTVNKRTLESLIFAGALDDLGEDRAVLLASLETAIEYGEEFQEISRKNQMYLFDDDINLPKPSYVSVQPFQGSEKLKFEKEALGFFFSSHPLERYRSILGSWRAADIRDLKEKRSSVRLGVIVDKVRVIKTKKGELMAFLTISDVSGDIEAVAFPKVYEANHSILQKGEQLFLEGSVEQRNETIQILINQCKLLEELKPNDQPTVFIKIDKDHQSPEYLNAVKTILDQSKGNGSVVLIYEENRQKVQLSQKIKATESLLLELQSIIGEGNVVLRKN</sequence>
<dbReference type="AlphaFoldDB" id="A0A163Q4V4"/>
<organism evidence="12 13">
    <name type="scientific">Fictibacillus phosphorivorans</name>
    <dbReference type="NCBI Taxonomy" id="1221500"/>
    <lineage>
        <taxon>Bacteria</taxon>
        <taxon>Bacillati</taxon>
        <taxon>Bacillota</taxon>
        <taxon>Bacilli</taxon>
        <taxon>Bacillales</taxon>
        <taxon>Fictibacillaceae</taxon>
        <taxon>Fictibacillus</taxon>
    </lineage>
</organism>
<accession>A0A163Q4V4</accession>
<dbReference type="InterPro" id="IPR004013">
    <property type="entry name" value="PHP_dom"/>
</dbReference>
<keyword evidence="13" id="KW-1185">Reference proteome</keyword>
<comment type="caution">
    <text evidence="12">The sequence shown here is derived from an EMBL/GenBank/DDBJ whole genome shotgun (WGS) entry which is preliminary data.</text>
</comment>
<dbReference type="Proteomes" id="UP000076567">
    <property type="component" value="Unassembled WGS sequence"/>
</dbReference>